<keyword evidence="3" id="KW-1185">Reference proteome</keyword>
<feature type="compositionally biased region" description="Polar residues" evidence="1">
    <location>
        <begin position="78"/>
        <end position="92"/>
    </location>
</feature>
<evidence type="ECO:0000313" key="2">
    <source>
        <dbReference type="EMBL" id="CAH1712321.1"/>
    </source>
</evidence>
<feature type="region of interest" description="Disordered" evidence="1">
    <location>
        <begin position="157"/>
        <end position="185"/>
    </location>
</feature>
<name>A0A9P0IR56_APHGO</name>
<reference evidence="2" key="2">
    <citation type="submission" date="2022-10" db="EMBL/GenBank/DDBJ databases">
        <authorList>
            <consortium name="ENA_rothamsted_submissions"/>
            <consortium name="culmorum"/>
            <person name="King R."/>
        </authorList>
    </citation>
    <scope>NUCLEOTIDE SEQUENCE</scope>
</reference>
<protein>
    <submittedName>
        <fullName evidence="2">Uncharacterized protein</fullName>
    </submittedName>
</protein>
<dbReference type="EMBL" id="OU899034">
    <property type="protein sequence ID" value="CAH1712321.1"/>
    <property type="molecule type" value="Genomic_DNA"/>
</dbReference>
<proteinExistence type="predicted"/>
<feature type="compositionally biased region" description="Basic and acidic residues" evidence="1">
    <location>
        <begin position="93"/>
        <end position="104"/>
    </location>
</feature>
<feature type="compositionally biased region" description="Low complexity" evidence="1">
    <location>
        <begin position="157"/>
        <end position="172"/>
    </location>
</feature>
<feature type="compositionally biased region" description="Acidic residues" evidence="1">
    <location>
        <begin position="176"/>
        <end position="185"/>
    </location>
</feature>
<accession>A0A9P0IR56</accession>
<gene>
    <name evidence="2" type="ORF">APHIGO_LOCUS1951</name>
</gene>
<reference evidence="2" key="1">
    <citation type="submission" date="2022-02" db="EMBL/GenBank/DDBJ databases">
        <authorList>
            <person name="King R."/>
        </authorList>
    </citation>
    <scope>NUCLEOTIDE SEQUENCE</scope>
</reference>
<feature type="region of interest" description="Disordered" evidence="1">
    <location>
        <begin position="78"/>
        <end position="112"/>
    </location>
</feature>
<evidence type="ECO:0000256" key="1">
    <source>
        <dbReference type="SAM" id="MobiDB-lite"/>
    </source>
</evidence>
<dbReference type="Proteomes" id="UP001154329">
    <property type="component" value="Chromosome 1"/>
</dbReference>
<dbReference type="OrthoDB" id="6621409at2759"/>
<dbReference type="AlphaFoldDB" id="A0A9P0IR56"/>
<sequence>MVNIKRCSSKISTIVQTCGDMSDKKADYSFPVYFGDRCQVGDEMLRCQYLQHLDRSTAAAAVTEVEVKPCNDQRCSYWSKPNSPTDESSIETSKNEAENEKRDGSTSVGHSDAMGPLNIMAAIIPFESTYEELQCSRSFDVLLSSSSESMGTFDISRQSLGSKLSSESSIEIRTFDDDDETGEEE</sequence>
<organism evidence="2 3">
    <name type="scientific">Aphis gossypii</name>
    <name type="common">Cotton aphid</name>
    <dbReference type="NCBI Taxonomy" id="80765"/>
    <lineage>
        <taxon>Eukaryota</taxon>
        <taxon>Metazoa</taxon>
        <taxon>Ecdysozoa</taxon>
        <taxon>Arthropoda</taxon>
        <taxon>Hexapoda</taxon>
        <taxon>Insecta</taxon>
        <taxon>Pterygota</taxon>
        <taxon>Neoptera</taxon>
        <taxon>Paraneoptera</taxon>
        <taxon>Hemiptera</taxon>
        <taxon>Sternorrhyncha</taxon>
        <taxon>Aphidomorpha</taxon>
        <taxon>Aphidoidea</taxon>
        <taxon>Aphididae</taxon>
        <taxon>Aphidini</taxon>
        <taxon>Aphis</taxon>
        <taxon>Aphis</taxon>
    </lineage>
</organism>
<evidence type="ECO:0000313" key="3">
    <source>
        <dbReference type="Proteomes" id="UP001154329"/>
    </source>
</evidence>